<feature type="compositionally biased region" description="Low complexity" evidence="5">
    <location>
        <begin position="1285"/>
        <end position="1297"/>
    </location>
</feature>
<feature type="compositionally biased region" description="Polar residues" evidence="5">
    <location>
        <begin position="1216"/>
        <end position="1280"/>
    </location>
</feature>
<feature type="region of interest" description="Disordered" evidence="5">
    <location>
        <begin position="1111"/>
        <end position="1152"/>
    </location>
</feature>
<evidence type="ECO:0000256" key="2">
    <source>
        <dbReference type="ARBA" id="ARBA00022771"/>
    </source>
</evidence>
<dbReference type="Gene3D" id="2.170.270.10">
    <property type="entry name" value="SET domain"/>
    <property type="match status" value="1"/>
</dbReference>
<dbReference type="GO" id="GO:0008270">
    <property type="term" value="F:zinc ion binding"/>
    <property type="evidence" value="ECO:0007669"/>
    <property type="project" value="UniProtKB-KW"/>
</dbReference>
<evidence type="ECO:0000256" key="4">
    <source>
        <dbReference type="ARBA" id="ARBA00022853"/>
    </source>
</evidence>
<feature type="compositionally biased region" description="Basic and acidic residues" evidence="5">
    <location>
        <begin position="1499"/>
        <end position="1525"/>
    </location>
</feature>
<dbReference type="Pfam" id="PF00856">
    <property type="entry name" value="SET"/>
    <property type="match status" value="1"/>
</dbReference>
<feature type="compositionally biased region" description="Basic residues" evidence="5">
    <location>
        <begin position="246"/>
        <end position="262"/>
    </location>
</feature>
<evidence type="ECO:0000256" key="5">
    <source>
        <dbReference type="SAM" id="MobiDB-lite"/>
    </source>
</evidence>
<dbReference type="SUPFAM" id="SSF57903">
    <property type="entry name" value="FYVE/PHD zinc finger"/>
    <property type="match status" value="1"/>
</dbReference>
<feature type="compositionally biased region" description="Polar residues" evidence="5">
    <location>
        <begin position="796"/>
        <end position="839"/>
    </location>
</feature>
<dbReference type="CDD" id="cd15550">
    <property type="entry name" value="PHD_MLL5"/>
    <property type="match status" value="1"/>
</dbReference>
<keyword evidence="1" id="KW-0479">Metal-binding</keyword>
<feature type="region of interest" description="Disordered" evidence="5">
    <location>
        <begin position="784"/>
        <end position="839"/>
    </location>
</feature>
<feature type="region of interest" description="Disordered" evidence="5">
    <location>
        <begin position="228"/>
        <end position="297"/>
    </location>
</feature>
<feature type="region of interest" description="Disordered" evidence="5">
    <location>
        <begin position="734"/>
        <end position="771"/>
    </location>
</feature>
<feature type="domain" description="SET" evidence="6">
    <location>
        <begin position="357"/>
        <end position="474"/>
    </location>
</feature>
<feature type="compositionally biased region" description="Polar residues" evidence="5">
    <location>
        <begin position="982"/>
        <end position="991"/>
    </location>
</feature>
<feature type="compositionally biased region" description="Basic and acidic residues" evidence="5">
    <location>
        <begin position="561"/>
        <end position="576"/>
    </location>
</feature>
<feature type="region of interest" description="Disordered" evidence="5">
    <location>
        <begin position="1210"/>
        <end position="1594"/>
    </location>
</feature>
<dbReference type="GO" id="GO:0034967">
    <property type="term" value="C:Set3 complex"/>
    <property type="evidence" value="ECO:0007669"/>
    <property type="project" value="TreeGrafter"/>
</dbReference>
<evidence type="ECO:0000256" key="3">
    <source>
        <dbReference type="ARBA" id="ARBA00022833"/>
    </source>
</evidence>
<protein>
    <submittedName>
        <fullName evidence="7">Flocculation protein FLO11</fullName>
    </submittedName>
</protein>
<feature type="compositionally biased region" description="Basic and acidic residues" evidence="5">
    <location>
        <begin position="1336"/>
        <end position="1348"/>
    </location>
</feature>
<dbReference type="Pfam" id="PF20826">
    <property type="entry name" value="PHD_5"/>
    <property type="match status" value="1"/>
</dbReference>
<name>A0A6F9DFE2_9ASCI</name>
<sequence>MSLALAMSTNLNRDICMDMAVNSKIENVPSATPLHQQRPVFHSHDGEHCCGLPYQDHNYGAPPPPPTPPLSPNEPCFKPLMSNPNMVCVKSCPTTVSPPPSVPTNALYQNGLEKPSEVTQNNVSFFPNSLSSESSGDITRCICGFTHDDGYMICCDKCGVWQHIDCMNIDRNNIPETYDCDRCNPRHVDKEQAFLLQSKKKEDLSMASELDSDIESGDDTSNVQSRIHYTSVQSTPTSLTITSNRNGKKTAPHFGSGKKRKRSKDESKRIVKRFNSADKKARSRSRSKSSCLESPGEDKCVENNHFVWENKLREWTNSYVEIYSNQYTQDLLQSVLSASKKLNEKNHNDTILSQLHKQLAKVQQLKNCVMAMEDISVAMPIAEVCGTYMLSNQFEGCNSVLYKRPYPFVFFYTGFDGLEICVDARLSGNVSRYLRRSCHPNSEVKHVMENNKLHLFVYSKENIPSGEEVTIPFDFKYQNCAYNVECGCGRPDICPVFKSSKLKAEQFLRNATKQHVVQDEFGKKKLSPLVLPLSRINPNGNGYLSSDHESSHAYGDVELDESGRLENQRKKSREERKMEAYIRAFEKMEKQEKKKELHHNHTPHSKPEPITLCRDSVKTSVHPVSGELSEEYLTPSQVVTPNRRTNRRRSTRGGRRNTAKRGRMTSFEGVLSPSMAMETDSNHSYDSTTALSNMSERIASLDSEQSGLSAGQSMPEIVDEMTRFSESGDGACEYQTGARTSESSDMISTEDSKHSVNPVELPPSMNTSEAPTTVEAHNQLGIVTKTSEDLPEQKDTTSSSSVEQPPTANNTVTKSAKTKKNGSTEGQTSAPCNSSAATPTNDPPVLCSFMHWDYRPGIPSGHVRIGISSQPERRCSTQADKFIKKRWLQRAIKEDLLPKPGVGVTPINGDMPPPNANTTESYSSFKKKFLKQYADLPATITSNLLPAQPLKESDGCTNSKQTFSDLHTGQSTEGPSPAENLDVSNTNTTSMPVKDINPVLEYENLSEDDEFEVDQAACKSPEPAKIIEDSKSPTQILSSWSEDNDVSAKLTHNDSAMTPEEAQSAPTKKKVSLQEYLKRSKDVRKNSAGSVEIADPPKATTSSFVKENVSETNTLPSNGIPTIITSQANSPSTESPTITTRQNSETSKDRNLLVSDETLVENLSKLITEAAKPAIGQSKLSDLSSALSTGAIKTLPAEVMDIVTKTVKQLTEDSDGQNTPKNGSVNSSDLNGPRLKNSSKTSPALSNSSRSTQDSCKSPSARSNSSGTSHRARSGSSAGETSKKSSFSNTQSHTSSTAAKHLPSQSSPATPNSVPSPRSPRVAINSLRSPSTPTIYDHRHNSRGESTKDNVLNNSRSRHNSGASSGSSSNLSTRSPRPGSSLDYHSSKHPSTSGSYKLDSHPRVPANQPQKVPSLTPAVPGQPIPSLMRGPGGVIPQVIYNSRPAPVSSRSSQNSPPPWDDYRPTEPPGRPPKEPHYSRPPYYPPGPPPEPPGGGYRRNSYDKPYYDRYSHPYPRREEPREDYLPPKHSPPPPPYYHHNSYYPEGKGGYFPPREARPVSPGPHHRHGPPEYYNSKRKSDSCYRSSFYAPDMHRR</sequence>
<dbReference type="PANTHER" id="PTHR46462:SF3">
    <property type="entry name" value="UPSET, ISOFORM A"/>
    <property type="match status" value="1"/>
</dbReference>
<dbReference type="PROSITE" id="PS01359">
    <property type="entry name" value="ZF_PHD_1"/>
    <property type="match status" value="1"/>
</dbReference>
<feature type="region of interest" description="Disordered" evidence="5">
    <location>
        <begin position="902"/>
        <end position="921"/>
    </location>
</feature>
<feature type="compositionally biased region" description="Polar residues" evidence="5">
    <location>
        <begin position="955"/>
        <end position="974"/>
    </location>
</feature>
<evidence type="ECO:0000256" key="1">
    <source>
        <dbReference type="ARBA" id="ARBA00022723"/>
    </source>
</evidence>
<dbReference type="InterPro" id="IPR019786">
    <property type="entry name" value="Zinc_finger_PHD-type_CS"/>
</dbReference>
<dbReference type="PROSITE" id="PS50280">
    <property type="entry name" value="SET"/>
    <property type="match status" value="1"/>
</dbReference>
<dbReference type="InterPro" id="IPR011011">
    <property type="entry name" value="Znf_FYVE_PHD"/>
</dbReference>
<feature type="region of interest" description="Disordered" evidence="5">
    <location>
        <begin position="637"/>
        <end position="662"/>
    </location>
</feature>
<keyword evidence="2" id="KW-0863">Zinc-finger</keyword>
<feature type="compositionally biased region" description="Polar residues" evidence="5">
    <location>
        <begin position="1111"/>
        <end position="1145"/>
    </location>
</feature>
<feature type="region of interest" description="Disordered" evidence="5">
    <location>
        <begin position="951"/>
        <end position="994"/>
    </location>
</feature>
<reference evidence="7" key="1">
    <citation type="submission" date="2020-04" db="EMBL/GenBank/DDBJ databases">
        <authorList>
            <person name="Neveu A P."/>
        </authorList>
    </citation>
    <scope>NUCLEOTIDE SEQUENCE</scope>
    <source>
        <tissue evidence="7">Whole embryo</tissue>
    </source>
</reference>
<accession>A0A6F9DFE2</accession>
<feature type="region of interest" description="Disordered" evidence="5">
    <location>
        <begin position="1011"/>
        <end position="1033"/>
    </location>
</feature>
<feature type="region of interest" description="Disordered" evidence="5">
    <location>
        <begin position="541"/>
        <end position="576"/>
    </location>
</feature>
<feature type="region of interest" description="Disordered" evidence="5">
    <location>
        <begin position="590"/>
        <end position="611"/>
    </location>
</feature>
<feature type="compositionally biased region" description="Polar residues" evidence="5">
    <location>
        <begin position="737"/>
        <end position="749"/>
    </location>
</feature>
<dbReference type="InterPro" id="IPR046341">
    <property type="entry name" value="SET_dom_sf"/>
</dbReference>
<evidence type="ECO:0000259" key="6">
    <source>
        <dbReference type="PROSITE" id="PS50280"/>
    </source>
</evidence>
<dbReference type="SMART" id="SM00317">
    <property type="entry name" value="SET"/>
    <property type="match status" value="1"/>
</dbReference>
<dbReference type="SUPFAM" id="SSF82199">
    <property type="entry name" value="SET domain"/>
    <property type="match status" value="1"/>
</dbReference>
<feature type="compositionally biased region" description="Low complexity" evidence="5">
    <location>
        <begin position="1360"/>
        <end position="1377"/>
    </location>
</feature>
<dbReference type="CDD" id="cd10529">
    <property type="entry name" value="SET_SETD5-like"/>
    <property type="match status" value="1"/>
</dbReference>
<gene>
    <name evidence="7" type="primary">Kmt2e</name>
</gene>
<dbReference type="FunFam" id="3.30.40.10:FF:000150">
    <property type="entry name" value="Inactive histone-lysine N-methyltransferase 2E"/>
    <property type="match status" value="1"/>
</dbReference>
<feature type="compositionally biased region" description="Basic and acidic residues" evidence="5">
    <location>
        <begin position="263"/>
        <end position="280"/>
    </location>
</feature>
<dbReference type="InterPro" id="IPR001965">
    <property type="entry name" value="Znf_PHD"/>
</dbReference>
<proteinExistence type="evidence at transcript level"/>
<feature type="compositionally biased region" description="Basic residues" evidence="5">
    <location>
        <begin position="644"/>
        <end position="662"/>
    </location>
</feature>
<dbReference type="PANTHER" id="PTHR46462">
    <property type="entry name" value="UPSET, ISOFORM A"/>
    <property type="match status" value="1"/>
</dbReference>
<dbReference type="GO" id="GO:0006325">
    <property type="term" value="P:chromatin organization"/>
    <property type="evidence" value="ECO:0007669"/>
    <property type="project" value="UniProtKB-KW"/>
</dbReference>
<dbReference type="SMART" id="SM00249">
    <property type="entry name" value="PHD"/>
    <property type="match status" value="1"/>
</dbReference>
<dbReference type="InterPro" id="IPR013083">
    <property type="entry name" value="Znf_RING/FYVE/PHD"/>
</dbReference>
<feature type="compositionally biased region" description="Low complexity" evidence="5">
    <location>
        <begin position="1313"/>
        <end position="1322"/>
    </location>
</feature>
<feature type="compositionally biased region" description="Polar residues" evidence="5">
    <location>
        <begin position="1303"/>
        <end position="1312"/>
    </location>
</feature>
<evidence type="ECO:0000313" key="7">
    <source>
        <dbReference type="EMBL" id="CAB3260053.1"/>
    </source>
</evidence>
<feature type="compositionally biased region" description="Pro residues" evidence="5">
    <location>
        <begin position="1455"/>
        <end position="1470"/>
    </location>
</feature>
<dbReference type="EMBL" id="LR786312">
    <property type="protein sequence ID" value="CAB3260053.1"/>
    <property type="molecule type" value="mRNA"/>
</dbReference>
<dbReference type="Gene3D" id="3.30.40.10">
    <property type="entry name" value="Zinc/RING finger domain, C3HC4 (zinc finger)"/>
    <property type="match status" value="1"/>
</dbReference>
<keyword evidence="3" id="KW-0862">Zinc</keyword>
<organism evidence="7">
    <name type="scientific">Phallusia mammillata</name>
    <dbReference type="NCBI Taxonomy" id="59560"/>
    <lineage>
        <taxon>Eukaryota</taxon>
        <taxon>Metazoa</taxon>
        <taxon>Chordata</taxon>
        <taxon>Tunicata</taxon>
        <taxon>Ascidiacea</taxon>
        <taxon>Phlebobranchia</taxon>
        <taxon>Ascidiidae</taxon>
        <taxon>Phallusia</taxon>
    </lineage>
</organism>
<dbReference type="GO" id="GO:0006355">
    <property type="term" value="P:regulation of DNA-templated transcription"/>
    <property type="evidence" value="ECO:0007669"/>
    <property type="project" value="TreeGrafter"/>
</dbReference>
<feature type="compositionally biased region" description="Polar residues" evidence="5">
    <location>
        <begin position="228"/>
        <end position="245"/>
    </location>
</feature>
<dbReference type="GO" id="GO:0070210">
    <property type="term" value="C:Rpd3L-Expanded complex"/>
    <property type="evidence" value="ECO:0007669"/>
    <property type="project" value="TreeGrafter"/>
</dbReference>
<dbReference type="InterPro" id="IPR001214">
    <property type="entry name" value="SET_dom"/>
</dbReference>
<feature type="compositionally biased region" description="Pro residues" evidence="5">
    <location>
        <begin position="1481"/>
        <end position="1492"/>
    </location>
</feature>
<keyword evidence="4" id="KW-0156">Chromatin regulator</keyword>
<feature type="compositionally biased region" description="Basic and acidic residues" evidence="5">
    <location>
        <begin position="786"/>
        <end position="795"/>
    </location>
</feature>